<protein>
    <submittedName>
        <fullName evidence="8">MTP3 protein</fullName>
    </submittedName>
</protein>
<evidence type="ECO:0000256" key="5">
    <source>
        <dbReference type="ARBA" id="ARBA00023136"/>
    </source>
</evidence>
<feature type="transmembrane region" description="Helical" evidence="6">
    <location>
        <begin position="343"/>
        <end position="361"/>
    </location>
</feature>
<dbReference type="InterPro" id="IPR027469">
    <property type="entry name" value="Cation_efflux_TMD_sf"/>
</dbReference>
<evidence type="ECO:0000256" key="6">
    <source>
        <dbReference type="SAM" id="Phobius"/>
    </source>
</evidence>
<dbReference type="PANTHER" id="PTHR43840:SF13">
    <property type="entry name" value="CATION EFFLUX PROTEIN CYTOPLASMIC DOMAIN-CONTAINING PROTEIN"/>
    <property type="match status" value="1"/>
</dbReference>
<evidence type="ECO:0000256" key="3">
    <source>
        <dbReference type="ARBA" id="ARBA00022692"/>
    </source>
</evidence>
<comment type="caution">
    <text evidence="8">The sequence shown here is derived from an EMBL/GenBank/DDBJ whole genome shotgun (WGS) entry which is preliminary data.</text>
</comment>
<evidence type="ECO:0000313" key="8">
    <source>
        <dbReference type="EMBL" id="CAE7494054.1"/>
    </source>
</evidence>
<keyword evidence="9" id="KW-1185">Reference proteome</keyword>
<reference evidence="8" key="1">
    <citation type="submission" date="2021-02" db="EMBL/GenBank/DDBJ databases">
        <authorList>
            <person name="Dougan E. K."/>
            <person name="Rhodes N."/>
            <person name="Thang M."/>
            <person name="Chan C."/>
        </authorList>
    </citation>
    <scope>NUCLEOTIDE SEQUENCE</scope>
</reference>
<feature type="transmembrane region" description="Helical" evidence="6">
    <location>
        <begin position="271"/>
        <end position="291"/>
    </location>
</feature>
<evidence type="ECO:0000313" key="9">
    <source>
        <dbReference type="Proteomes" id="UP000604046"/>
    </source>
</evidence>
<evidence type="ECO:0000259" key="7">
    <source>
        <dbReference type="Pfam" id="PF01545"/>
    </source>
</evidence>
<evidence type="ECO:0000256" key="4">
    <source>
        <dbReference type="ARBA" id="ARBA00022989"/>
    </source>
</evidence>
<name>A0A812SS72_9DINO</name>
<dbReference type="PANTHER" id="PTHR43840">
    <property type="entry name" value="MITOCHONDRIAL METAL TRANSPORTER 1-RELATED"/>
    <property type="match status" value="1"/>
</dbReference>
<keyword evidence="3 6" id="KW-0812">Transmembrane</keyword>
<dbReference type="Proteomes" id="UP000604046">
    <property type="component" value="Unassembled WGS sequence"/>
</dbReference>
<keyword evidence="4 6" id="KW-1133">Transmembrane helix</keyword>
<keyword evidence="5 6" id="KW-0472">Membrane</keyword>
<feature type="transmembrane region" description="Helical" evidence="6">
    <location>
        <begin position="141"/>
        <end position="160"/>
    </location>
</feature>
<dbReference type="Gene3D" id="1.20.1510.10">
    <property type="entry name" value="Cation efflux protein transmembrane domain"/>
    <property type="match status" value="1"/>
</dbReference>
<feature type="transmembrane region" description="Helical" evidence="6">
    <location>
        <begin position="75"/>
        <end position="96"/>
    </location>
</feature>
<organism evidence="8 9">
    <name type="scientific">Symbiodinium natans</name>
    <dbReference type="NCBI Taxonomy" id="878477"/>
    <lineage>
        <taxon>Eukaryota</taxon>
        <taxon>Sar</taxon>
        <taxon>Alveolata</taxon>
        <taxon>Dinophyceae</taxon>
        <taxon>Suessiales</taxon>
        <taxon>Symbiodiniaceae</taxon>
        <taxon>Symbiodinium</taxon>
    </lineage>
</organism>
<dbReference type="GO" id="GO:0016020">
    <property type="term" value="C:membrane"/>
    <property type="evidence" value="ECO:0007669"/>
    <property type="project" value="UniProtKB-SubCell"/>
</dbReference>
<keyword evidence="2" id="KW-0813">Transport</keyword>
<dbReference type="GO" id="GO:0008324">
    <property type="term" value="F:monoatomic cation transmembrane transporter activity"/>
    <property type="evidence" value="ECO:0007669"/>
    <property type="project" value="InterPro"/>
</dbReference>
<evidence type="ECO:0000256" key="2">
    <source>
        <dbReference type="ARBA" id="ARBA00022448"/>
    </source>
</evidence>
<dbReference type="AlphaFoldDB" id="A0A812SS72"/>
<feature type="domain" description="Cation efflux protein transmembrane" evidence="7">
    <location>
        <begin position="76"/>
        <end position="170"/>
    </location>
</feature>
<dbReference type="InterPro" id="IPR050291">
    <property type="entry name" value="CDF_Transporter"/>
</dbReference>
<gene>
    <name evidence="8" type="primary">MTP3</name>
    <name evidence="8" type="ORF">SNAT2548_LOCUS27681</name>
</gene>
<evidence type="ECO:0000256" key="1">
    <source>
        <dbReference type="ARBA" id="ARBA00004141"/>
    </source>
</evidence>
<accession>A0A812SS72</accession>
<dbReference type="OrthoDB" id="78296at2759"/>
<sequence length="458" mass="50753">MPCCFRSLSILCSLRIRGSHLLAGASISRQSRASRVQKSWIVGDGADGAIVVHDAVQAGVQEQEAMSIVKCTTRFATIMCVIIAIVKVSVYLASGAEVVRTSALDSLGDLMANMITLYTGYRMTNVDLKKYPVGQKKFQSIGCLVFSTLMFALMFGNALGNLESLIESKDDIGYMAITRFFQQTGSITDFSRWHRDLKCDAEGECQWQEAADSAEKIANPLKKYFDAHGDPAEKAVYAQEPDELTRGEIVQQIADYENEAEKWQELKTQNLFLGLCASYKFCLWMYCILYAIPKSGSSVLVALATDKRNDFFCTSFVIAATFIAAGFPQFTGKFIADEKVDPLVSLLLSFFIMYTWSELMMEHMTLLSEQVANEEFCDGVRKEVFDVVKGSPCSVAGEDIKVYMSGMGHTIEVTLTINEGSTNFAAVGDLMQKLRNRLRPLEDVDRVLIMTAPTYASA</sequence>
<feature type="transmembrane region" description="Helical" evidence="6">
    <location>
        <begin position="311"/>
        <end position="331"/>
    </location>
</feature>
<proteinExistence type="predicted"/>
<dbReference type="Pfam" id="PF01545">
    <property type="entry name" value="Cation_efflux"/>
    <property type="match status" value="1"/>
</dbReference>
<dbReference type="SUPFAM" id="SSF161111">
    <property type="entry name" value="Cation efflux protein transmembrane domain-like"/>
    <property type="match status" value="2"/>
</dbReference>
<dbReference type="EMBL" id="CAJNDS010002482">
    <property type="protein sequence ID" value="CAE7494054.1"/>
    <property type="molecule type" value="Genomic_DNA"/>
</dbReference>
<comment type="subcellular location">
    <subcellularLocation>
        <location evidence="1">Membrane</location>
        <topology evidence="1">Multi-pass membrane protein</topology>
    </subcellularLocation>
</comment>
<dbReference type="InterPro" id="IPR058533">
    <property type="entry name" value="Cation_efflux_TM"/>
</dbReference>